<sequence>MMVDPMTYKDVLAGVCALVMLFLGLGLRELVSLIRRMVEHQQQCPTRYADRQRNDEAHKGFYAVLENLNLRVSLLEKSLDARRDKR</sequence>
<proteinExistence type="predicted"/>
<protein>
    <submittedName>
        <fullName evidence="1">Uncharacterized protein</fullName>
    </submittedName>
</protein>
<name>A0A9D2HJD5_9BACT</name>
<organism evidence="1 2">
    <name type="scientific">Candidatus Desulfovibrio intestinavium</name>
    <dbReference type="NCBI Taxonomy" id="2838534"/>
    <lineage>
        <taxon>Bacteria</taxon>
        <taxon>Pseudomonadati</taxon>
        <taxon>Thermodesulfobacteriota</taxon>
        <taxon>Desulfovibrionia</taxon>
        <taxon>Desulfovibrionales</taxon>
        <taxon>Desulfovibrionaceae</taxon>
        <taxon>Desulfovibrio</taxon>
    </lineage>
</organism>
<dbReference type="Proteomes" id="UP000823821">
    <property type="component" value="Unassembled WGS sequence"/>
</dbReference>
<dbReference type="EMBL" id="DWZD01000005">
    <property type="protein sequence ID" value="HJA78036.1"/>
    <property type="molecule type" value="Genomic_DNA"/>
</dbReference>
<comment type="caution">
    <text evidence="1">The sequence shown here is derived from an EMBL/GenBank/DDBJ whole genome shotgun (WGS) entry which is preliminary data.</text>
</comment>
<accession>A0A9D2HJD5</accession>
<reference evidence="1" key="1">
    <citation type="journal article" date="2021" name="PeerJ">
        <title>Extensive microbial diversity within the chicken gut microbiome revealed by metagenomics and culture.</title>
        <authorList>
            <person name="Gilroy R."/>
            <person name="Ravi A."/>
            <person name="Getino M."/>
            <person name="Pursley I."/>
            <person name="Horton D.L."/>
            <person name="Alikhan N.F."/>
            <person name="Baker D."/>
            <person name="Gharbi K."/>
            <person name="Hall N."/>
            <person name="Watson M."/>
            <person name="Adriaenssens E.M."/>
            <person name="Foster-Nyarko E."/>
            <person name="Jarju S."/>
            <person name="Secka A."/>
            <person name="Antonio M."/>
            <person name="Oren A."/>
            <person name="Chaudhuri R.R."/>
            <person name="La Ragione R."/>
            <person name="Hildebrand F."/>
            <person name="Pallen M.J."/>
        </authorList>
    </citation>
    <scope>NUCLEOTIDE SEQUENCE</scope>
    <source>
        <strain evidence="1">5032</strain>
    </source>
</reference>
<reference evidence="1" key="2">
    <citation type="submission" date="2021-04" db="EMBL/GenBank/DDBJ databases">
        <authorList>
            <person name="Gilroy R."/>
        </authorList>
    </citation>
    <scope>NUCLEOTIDE SEQUENCE</scope>
    <source>
        <strain evidence="1">5032</strain>
    </source>
</reference>
<evidence type="ECO:0000313" key="2">
    <source>
        <dbReference type="Proteomes" id="UP000823821"/>
    </source>
</evidence>
<gene>
    <name evidence="1" type="ORF">H9784_00475</name>
</gene>
<dbReference type="AlphaFoldDB" id="A0A9D2HJD5"/>
<evidence type="ECO:0000313" key="1">
    <source>
        <dbReference type="EMBL" id="HJA78036.1"/>
    </source>
</evidence>